<dbReference type="RefSeq" id="WP_121625366.1">
    <property type="nucleotide sequence ID" value="NZ_JACIIW010000013.1"/>
</dbReference>
<dbReference type="EMBL" id="RCTF01000024">
    <property type="protein sequence ID" value="RLP72843.1"/>
    <property type="molecule type" value="Genomic_DNA"/>
</dbReference>
<dbReference type="InterPro" id="IPR001387">
    <property type="entry name" value="Cro/C1-type_HTH"/>
</dbReference>
<sequence>MPQSKVTGRQIKAGRALLGWKRQELADRTGLTEAEVRAVEADAATHDPLAANRTRLADALADAGIAFTNGGSLGVILRPKSEGLRPEDLNASNDD</sequence>
<dbReference type="OrthoDB" id="9796370at2"/>
<dbReference type="Gene3D" id="1.10.260.40">
    <property type="entry name" value="lambda repressor-like DNA-binding domains"/>
    <property type="match status" value="1"/>
</dbReference>
<dbReference type="Proteomes" id="UP000269692">
    <property type="component" value="Unassembled WGS sequence"/>
</dbReference>
<gene>
    <name evidence="1" type="ORF">D9R14_21160</name>
</gene>
<dbReference type="AlphaFoldDB" id="A0A3L6ZXT1"/>
<accession>A0A3L6ZXT1</accession>
<evidence type="ECO:0000313" key="2">
    <source>
        <dbReference type="Proteomes" id="UP000269692"/>
    </source>
</evidence>
<dbReference type="CDD" id="cd00093">
    <property type="entry name" value="HTH_XRE"/>
    <property type="match status" value="1"/>
</dbReference>
<protein>
    <submittedName>
        <fullName evidence="1">XRE family transcriptional regulator</fullName>
    </submittedName>
</protein>
<comment type="caution">
    <text evidence="1">The sequence shown here is derived from an EMBL/GenBank/DDBJ whole genome shotgun (WGS) entry which is preliminary data.</text>
</comment>
<dbReference type="GO" id="GO:0003677">
    <property type="term" value="F:DNA binding"/>
    <property type="evidence" value="ECO:0007669"/>
    <property type="project" value="InterPro"/>
</dbReference>
<evidence type="ECO:0000313" key="1">
    <source>
        <dbReference type="EMBL" id="RLP72843.1"/>
    </source>
</evidence>
<organism evidence="1 2">
    <name type="scientific">Xanthobacter tagetidis</name>
    <dbReference type="NCBI Taxonomy" id="60216"/>
    <lineage>
        <taxon>Bacteria</taxon>
        <taxon>Pseudomonadati</taxon>
        <taxon>Pseudomonadota</taxon>
        <taxon>Alphaproteobacteria</taxon>
        <taxon>Hyphomicrobiales</taxon>
        <taxon>Xanthobacteraceae</taxon>
        <taxon>Xanthobacter</taxon>
    </lineage>
</organism>
<dbReference type="SUPFAM" id="SSF47413">
    <property type="entry name" value="lambda repressor-like DNA-binding domains"/>
    <property type="match status" value="1"/>
</dbReference>
<reference evidence="1 2" key="1">
    <citation type="submission" date="2018-10" db="EMBL/GenBank/DDBJ databases">
        <title>Xanthobacter tagetidis genome sequencing and assembly.</title>
        <authorList>
            <person name="Maclea K.S."/>
            <person name="Goen A.E."/>
            <person name="Fatima S.A."/>
        </authorList>
    </citation>
    <scope>NUCLEOTIDE SEQUENCE [LARGE SCALE GENOMIC DNA]</scope>
    <source>
        <strain evidence="1 2">ATCC 700314</strain>
    </source>
</reference>
<name>A0A3L6ZXT1_9HYPH</name>
<keyword evidence="2" id="KW-1185">Reference proteome</keyword>
<proteinExistence type="predicted"/>
<dbReference type="InterPro" id="IPR010982">
    <property type="entry name" value="Lambda_DNA-bd_dom_sf"/>
</dbReference>